<dbReference type="VEuPathDB" id="ToxoDB:cyc_01188"/>
<keyword evidence="3" id="KW-1185">Reference proteome</keyword>
<dbReference type="EMBL" id="JROU02001899">
    <property type="protein sequence ID" value="OEH74869.1"/>
    <property type="molecule type" value="Genomic_DNA"/>
</dbReference>
<gene>
    <name evidence="2" type="ORF">cyc_01188</name>
</gene>
<feature type="compositionally biased region" description="Polar residues" evidence="1">
    <location>
        <begin position="19"/>
        <end position="85"/>
    </location>
</feature>
<comment type="caution">
    <text evidence="2">The sequence shown here is derived from an EMBL/GenBank/DDBJ whole genome shotgun (WGS) entry which is preliminary data.</text>
</comment>
<feature type="region of interest" description="Disordered" evidence="1">
    <location>
        <begin position="18"/>
        <end position="112"/>
    </location>
</feature>
<dbReference type="Proteomes" id="UP000095192">
    <property type="component" value="Unassembled WGS sequence"/>
</dbReference>
<name>A0A1D3CUI5_9EIME</name>
<dbReference type="AlphaFoldDB" id="A0A1D3CUI5"/>
<evidence type="ECO:0000313" key="2">
    <source>
        <dbReference type="EMBL" id="OEH74869.1"/>
    </source>
</evidence>
<organism evidence="2 3">
    <name type="scientific">Cyclospora cayetanensis</name>
    <dbReference type="NCBI Taxonomy" id="88456"/>
    <lineage>
        <taxon>Eukaryota</taxon>
        <taxon>Sar</taxon>
        <taxon>Alveolata</taxon>
        <taxon>Apicomplexa</taxon>
        <taxon>Conoidasida</taxon>
        <taxon>Coccidia</taxon>
        <taxon>Eucoccidiorida</taxon>
        <taxon>Eimeriorina</taxon>
        <taxon>Eimeriidae</taxon>
        <taxon>Cyclospora</taxon>
    </lineage>
</organism>
<evidence type="ECO:0000256" key="1">
    <source>
        <dbReference type="SAM" id="MobiDB-lite"/>
    </source>
</evidence>
<accession>A0A1D3CUI5</accession>
<proteinExistence type="predicted"/>
<reference evidence="2 3" key="1">
    <citation type="journal article" date="2016" name="BMC Genomics">
        <title>Comparative genomics reveals Cyclospora cayetanensis possesses coccidia-like metabolism and invasion components but unique surface antigens.</title>
        <authorList>
            <person name="Liu S."/>
            <person name="Wang L."/>
            <person name="Zheng H."/>
            <person name="Xu Z."/>
            <person name="Roellig D.M."/>
            <person name="Li N."/>
            <person name="Frace M.A."/>
            <person name="Tang K."/>
            <person name="Arrowood M.J."/>
            <person name="Moss D.M."/>
            <person name="Zhang L."/>
            <person name="Feng Y."/>
            <person name="Xiao L."/>
        </authorList>
    </citation>
    <scope>NUCLEOTIDE SEQUENCE [LARGE SCALE GENOMIC DNA]</scope>
    <source>
        <strain evidence="2 3">CHN_HEN01</strain>
    </source>
</reference>
<protein>
    <submittedName>
        <fullName evidence="2">Uncharacterized protein</fullName>
    </submittedName>
</protein>
<dbReference type="InParanoid" id="A0A1D3CUI5"/>
<evidence type="ECO:0000313" key="3">
    <source>
        <dbReference type="Proteomes" id="UP000095192"/>
    </source>
</evidence>
<sequence length="123" mass="14027">MPLYGLLTKRRHCGISDILLQQQESSNKKVTSRKQQQESSNKKAATRQQHQDSSIKTAATRQQQQESSNKKAATRQQQQDSSSIGEQAGPGSSCRRIGWQDGLMKRRHQGGRNRRCRLRVMLH</sequence>